<evidence type="ECO:0000313" key="6">
    <source>
        <dbReference type="Proteomes" id="UP000676456"/>
    </source>
</evidence>
<protein>
    <submittedName>
        <fullName evidence="5">Helix-turn-helix transcriptional regulator</fullName>
    </submittedName>
</protein>
<dbReference type="AlphaFoldDB" id="A0A942Z531"/>
<dbReference type="GO" id="GO:0003700">
    <property type="term" value="F:DNA-binding transcription factor activity"/>
    <property type="evidence" value="ECO:0007669"/>
    <property type="project" value="InterPro"/>
</dbReference>
<comment type="caution">
    <text evidence="5">The sequence shown here is derived from an EMBL/GenBank/DDBJ whole genome shotgun (WGS) entry which is preliminary data.</text>
</comment>
<dbReference type="InterPro" id="IPR003313">
    <property type="entry name" value="AraC-bd"/>
</dbReference>
<feature type="domain" description="HTH araC/xylS-type" evidence="4">
    <location>
        <begin position="185"/>
        <end position="283"/>
    </location>
</feature>
<reference evidence="5 6" key="1">
    <citation type="submission" date="2021-05" db="EMBL/GenBank/DDBJ databases">
        <title>Novel Bacillus species.</title>
        <authorList>
            <person name="Liu G."/>
        </authorList>
    </citation>
    <scope>NUCLEOTIDE SEQUENCE [LARGE SCALE GENOMIC DNA]</scope>
    <source>
        <strain evidence="5 6">FJAT-49682</strain>
    </source>
</reference>
<name>A0A942Z531_9BACI</name>
<dbReference type="RefSeq" id="WP_213098053.1">
    <property type="nucleotide sequence ID" value="NZ_JAGYPH010000002.1"/>
</dbReference>
<dbReference type="EMBL" id="JAGYPN010000002">
    <property type="protein sequence ID" value="MBS4223002.1"/>
    <property type="molecule type" value="Genomic_DNA"/>
</dbReference>
<dbReference type="Gene3D" id="1.10.10.60">
    <property type="entry name" value="Homeodomain-like"/>
    <property type="match status" value="2"/>
</dbReference>
<dbReference type="SUPFAM" id="SSF46689">
    <property type="entry name" value="Homeodomain-like"/>
    <property type="match status" value="2"/>
</dbReference>
<keyword evidence="2" id="KW-0238">DNA-binding</keyword>
<dbReference type="SUPFAM" id="SSF51215">
    <property type="entry name" value="Regulatory protein AraC"/>
    <property type="match status" value="1"/>
</dbReference>
<dbReference type="PROSITE" id="PS01124">
    <property type="entry name" value="HTH_ARAC_FAMILY_2"/>
    <property type="match status" value="1"/>
</dbReference>
<dbReference type="Proteomes" id="UP000676456">
    <property type="component" value="Unassembled WGS sequence"/>
</dbReference>
<dbReference type="InterPro" id="IPR009057">
    <property type="entry name" value="Homeodomain-like_sf"/>
</dbReference>
<keyword evidence="1" id="KW-0805">Transcription regulation</keyword>
<dbReference type="PANTHER" id="PTHR43280">
    <property type="entry name" value="ARAC-FAMILY TRANSCRIPTIONAL REGULATOR"/>
    <property type="match status" value="1"/>
</dbReference>
<dbReference type="PRINTS" id="PR00032">
    <property type="entry name" value="HTHARAC"/>
</dbReference>
<dbReference type="GO" id="GO:0043565">
    <property type="term" value="F:sequence-specific DNA binding"/>
    <property type="evidence" value="ECO:0007669"/>
    <property type="project" value="InterPro"/>
</dbReference>
<proteinExistence type="predicted"/>
<dbReference type="PANTHER" id="PTHR43280:SF28">
    <property type="entry name" value="HTH-TYPE TRANSCRIPTIONAL ACTIVATOR RHAS"/>
    <property type="match status" value="1"/>
</dbReference>
<dbReference type="Pfam" id="PF02311">
    <property type="entry name" value="AraC_binding"/>
    <property type="match status" value="1"/>
</dbReference>
<keyword evidence="3" id="KW-0804">Transcription</keyword>
<gene>
    <name evidence="5" type="ORF">KHA91_09635</name>
</gene>
<evidence type="ECO:0000259" key="4">
    <source>
        <dbReference type="PROSITE" id="PS01124"/>
    </source>
</evidence>
<evidence type="ECO:0000256" key="3">
    <source>
        <dbReference type="ARBA" id="ARBA00023163"/>
    </source>
</evidence>
<accession>A0A942Z531</accession>
<evidence type="ECO:0000256" key="2">
    <source>
        <dbReference type="ARBA" id="ARBA00023125"/>
    </source>
</evidence>
<dbReference type="InterPro" id="IPR018060">
    <property type="entry name" value="HTH_AraC"/>
</dbReference>
<sequence>MLKQNKKDETFGFFFKGEHQEHIVGLHSIGGGQTTSPSYDWNGLKRSEIGRCVFQYTLSGKGMIEVDGKMHPLSAGQAFLVQIPSEHRYFLPKESNYWEFVHITLFGYEAQKAFTFMNDKIGHVISFPPESPPIRLLLNILQEAYEKKITDAYHASALGYSFIMELYRFAQNIGASSEKWPEQISKAVFYAQKHYDQPIGLDDMVEASGLSKYHFTRLFHKVTGMTPLKYLTKIRIDKAIELLHVSQLSIEEIATQVGYSNGNYFSKVFHKKIGMSPGQFRQSRHTVPVTHIVTD</sequence>
<evidence type="ECO:0000256" key="1">
    <source>
        <dbReference type="ARBA" id="ARBA00023015"/>
    </source>
</evidence>
<organism evidence="5 6">
    <name type="scientific">Lederbergia citrea</name>
    <dbReference type="NCBI Taxonomy" id="2833581"/>
    <lineage>
        <taxon>Bacteria</taxon>
        <taxon>Bacillati</taxon>
        <taxon>Bacillota</taxon>
        <taxon>Bacilli</taxon>
        <taxon>Bacillales</taxon>
        <taxon>Bacillaceae</taxon>
        <taxon>Lederbergia</taxon>
    </lineage>
</organism>
<keyword evidence="6" id="KW-1185">Reference proteome</keyword>
<evidence type="ECO:0000313" key="5">
    <source>
        <dbReference type="EMBL" id="MBS4223002.1"/>
    </source>
</evidence>
<dbReference type="Pfam" id="PF12833">
    <property type="entry name" value="HTH_18"/>
    <property type="match status" value="1"/>
</dbReference>
<dbReference type="InterPro" id="IPR020449">
    <property type="entry name" value="Tscrpt_reg_AraC-type_HTH"/>
</dbReference>
<dbReference type="SMART" id="SM00342">
    <property type="entry name" value="HTH_ARAC"/>
    <property type="match status" value="1"/>
</dbReference>
<dbReference type="InterPro" id="IPR037923">
    <property type="entry name" value="HTH-like"/>
</dbReference>